<protein>
    <recommendedName>
        <fullName evidence="7">Histidine kinase</fullName>
    </recommendedName>
</protein>
<name>A0A5B8VA99_9BACT</name>
<dbReference type="Gene3D" id="2.60.40.10">
    <property type="entry name" value="Immunoglobulins"/>
    <property type="match status" value="1"/>
</dbReference>
<dbReference type="Pfam" id="PF06580">
    <property type="entry name" value="His_kinase"/>
    <property type="match status" value="1"/>
</dbReference>
<keyword evidence="1" id="KW-1133">Transmembrane helix</keyword>
<dbReference type="GO" id="GO:0000155">
    <property type="term" value="F:phosphorelay sensor kinase activity"/>
    <property type="evidence" value="ECO:0007669"/>
    <property type="project" value="InterPro"/>
</dbReference>
<feature type="domain" description="Two component regulator three Y" evidence="4">
    <location>
        <begin position="744"/>
        <end position="804"/>
    </location>
</feature>
<dbReference type="AlphaFoldDB" id="A0A5B8VA99"/>
<dbReference type="Pfam" id="PF07494">
    <property type="entry name" value="Reg_prop"/>
    <property type="match status" value="2"/>
</dbReference>
<feature type="transmembrane region" description="Helical" evidence="1">
    <location>
        <begin position="812"/>
        <end position="830"/>
    </location>
</feature>
<dbReference type="SUPFAM" id="SSF63829">
    <property type="entry name" value="Calcium-dependent phosphotriesterase"/>
    <property type="match status" value="1"/>
</dbReference>
<dbReference type="InterPro" id="IPR011110">
    <property type="entry name" value="Reg_prop"/>
</dbReference>
<dbReference type="InterPro" id="IPR050640">
    <property type="entry name" value="Bact_2-comp_sensor_kinase"/>
</dbReference>
<evidence type="ECO:0000313" key="5">
    <source>
        <dbReference type="EMBL" id="QEC68420.1"/>
    </source>
</evidence>
<keyword evidence="2" id="KW-0732">Signal</keyword>
<keyword evidence="1" id="KW-0812">Transmembrane</keyword>
<dbReference type="Gene3D" id="2.130.10.10">
    <property type="entry name" value="YVTN repeat-like/Quinoprotein amine dehydrogenase"/>
    <property type="match status" value="3"/>
</dbReference>
<evidence type="ECO:0000259" key="3">
    <source>
        <dbReference type="Pfam" id="PF06580"/>
    </source>
</evidence>
<dbReference type="InterPro" id="IPR011123">
    <property type="entry name" value="Y_Y_Y"/>
</dbReference>
<gene>
    <name evidence="5" type="ORF">FRZ67_14315</name>
</gene>
<evidence type="ECO:0000256" key="1">
    <source>
        <dbReference type="SAM" id="Phobius"/>
    </source>
</evidence>
<reference evidence="5 6" key="1">
    <citation type="journal article" date="2016" name="Int. J. Syst. Evol. Microbiol.">
        <title>Panacibacter ginsenosidivorans gen. nov., sp. nov., with ginsenoside converting activity isolated from soil of a ginseng field.</title>
        <authorList>
            <person name="Siddiqi M.Z."/>
            <person name="Muhammad Shafi S."/>
            <person name="Choi K.D."/>
            <person name="Im W.T."/>
        </authorList>
    </citation>
    <scope>NUCLEOTIDE SEQUENCE [LARGE SCALE GENOMIC DNA]</scope>
    <source>
        <strain evidence="5 6">Gsoil1550</strain>
    </source>
</reference>
<evidence type="ECO:0000259" key="4">
    <source>
        <dbReference type="Pfam" id="PF07495"/>
    </source>
</evidence>
<dbReference type="PANTHER" id="PTHR34220:SF7">
    <property type="entry name" value="SENSOR HISTIDINE KINASE YPDA"/>
    <property type="match status" value="1"/>
</dbReference>
<dbReference type="EMBL" id="CP042435">
    <property type="protein sequence ID" value="QEC68420.1"/>
    <property type="molecule type" value="Genomic_DNA"/>
</dbReference>
<dbReference type="Proteomes" id="UP000321533">
    <property type="component" value="Chromosome"/>
</dbReference>
<dbReference type="RefSeq" id="WP_147190408.1">
    <property type="nucleotide sequence ID" value="NZ_CP042435.1"/>
</dbReference>
<proteinExistence type="predicted"/>
<evidence type="ECO:0000313" key="6">
    <source>
        <dbReference type="Proteomes" id="UP000321533"/>
    </source>
</evidence>
<dbReference type="InterPro" id="IPR011047">
    <property type="entry name" value="Quinoprotein_ADH-like_sf"/>
</dbReference>
<evidence type="ECO:0000256" key="2">
    <source>
        <dbReference type="SAM" id="SignalP"/>
    </source>
</evidence>
<dbReference type="KEGG" id="pgin:FRZ67_14315"/>
<sequence>MFAIPKHSFFFLFILFVFPAVAFSQSETFEVTKFDETSGLQSNAINTMLQDSHGYLWFGTTTGLYRYDGYSFKVFRKIKGDNSSLPENTVLKISEDKTGRLWLGLNKEKICSYDPATGIFKNYNVTSFDTTAHVASYISMLYVDKENSVWAGLSQKGFIKLDPVTGKVEHYNIISDTNHFYSDELRVIYNSVYDMLEGDNNIYWLATHDGLYKFNASSKEIIPVRAKPLEHDQIRDDLFSVMLPDENGFWLGSWAGGLSYYNIRTNQWNTYKFDMHKTSVATTNIVSDMKYKNKKELWITSNDKGFGSFNIETRQFHFFGGDSNKENNIPGQLCYHLMIDKQDNIWLSFPVGLLKVRQDDSRFHYTGIPVTRTDNGVYWGVNSMLEDKAGRWLFTGTGFADGLHVTDKKTGSTKTFSFDVSPQEENILSVPDMMEDSKGNIWIVTRDFIYQYDQQKNKLVLITQPPPYTSTLKSNYFIHIAEDKEGKAWIASERNGVFCYDESNKTWDHYYNNATDSKHLLPSNIIKGLVVDATGRIWIGGTRGCFGYYDKTLGRFISLDVNAKPSSKVSDNRVFSLFADSNGDVWAGTDAGLSFYNTHEAFPKLNTIIDAEAGLMGNMITSIREDKKGDIWCSSASGVCRITKGTYNVTSYGARDGITANTGDNNLYAFRNGNMAIFSSAGYYVFNPAEADLKSYKVPLTITSFKIDDKEQFFNSTITAGKRYTIPSNANVVSFEYAALDLVRPDKQEYTYMLEGFDKDWVNAGKRRYAGYANLPGGDYTFKVKSTNKPGHWDSAIISIPIHVEEPFYKTWWFFVLLAIIIANSTYIFYRYKLKKQQQIMQLSGKADALEKEKALVMYESLKQHLNPHFLFNSLTSLSSLIRFDQKLAVDFLDGLSKIYRYILKSRDRETVPLMEEIKFVETFIQLQQTRFEKGLVVNINVPEEYYTYKIAPVTLQNLIENAIKHNIIDEDSPLIIDILIEDEYIVVKNNLQKKNFLETSNKQGLLNMKSLYNFLSHKPIIIEGTDQYFFVKVPLI</sequence>
<dbReference type="InterPro" id="IPR013783">
    <property type="entry name" value="Ig-like_fold"/>
</dbReference>
<organism evidence="5 6">
    <name type="scientific">Panacibacter ginsenosidivorans</name>
    <dbReference type="NCBI Taxonomy" id="1813871"/>
    <lineage>
        <taxon>Bacteria</taxon>
        <taxon>Pseudomonadati</taxon>
        <taxon>Bacteroidota</taxon>
        <taxon>Chitinophagia</taxon>
        <taxon>Chitinophagales</taxon>
        <taxon>Chitinophagaceae</taxon>
        <taxon>Panacibacter</taxon>
    </lineage>
</organism>
<dbReference type="InterPro" id="IPR010559">
    <property type="entry name" value="Sig_transdc_His_kin_internal"/>
</dbReference>
<dbReference type="SUPFAM" id="SSF50998">
    <property type="entry name" value="Quinoprotein alcohol dehydrogenase-like"/>
    <property type="match status" value="1"/>
</dbReference>
<accession>A0A5B8VA99</accession>
<evidence type="ECO:0008006" key="7">
    <source>
        <dbReference type="Google" id="ProtNLM"/>
    </source>
</evidence>
<keyword evidence="6" id="KW-1185">Reference proteome</keyword>
<feature type="chain" id="PRO_5022665648" description="Histidine kinase" evidence="2">
    <location>
        <begin position="23"/>
        <end position="1037"/>
    </location>
</feature>
<feature type="signal peptide" evidence="2">
    <location>
        <begin position="1"/>
        <end position="22"/>
    </location>
</feature>
<dbReference type="InterPro" id="IPR015943">
    <property type="entry name" value="WD40/YVTN_repeat-like_dom_sf"/>
</dbReference>
<dbReference type="PANTHER" id="PTHR34220">
    <property type="entry name" value="SENSOR HISTIDINE KINASE YPDA"/>
    <property type="match status" value="1"/>
</dbReference>
<feature type="domain" description="Signal transduction histidine kinase internal region" evidence="3">
    <location>
        <begin position="859"/>
        <end position="934"/>
    </location>
</feature>
<keyword evidence="1" id="KW-0472">Membrane</keyword>
<dbReference type="Pfam" id="PF07495">
    <property type="entry name" value="Y_Y_Y"/>
    <property type="match status" value="1"/>
</dbReference>
<dbReference type="OrthoDB" id="900814at2"/>
<dbReference type="GO" id="GO:0016020">
    <property type="term" value="C:membrane"/>
    <property type="evidence" value="ECO:0007669"/>
    <property type="project" value="InterPro"/>
</dbReference>